<dbReference type="STRING" id="161398.PP2015_328"/>
<evidence type="ECO:0000313" key="2">
    <source>
        <dbReference type="EMBL" id="ALO40854.1"/>
    </source>
</evidence>
<keyword evidence="3" id="KW-1185">Reference proteome</keyword>
<dbReference type="Gene3D" id="2.60.40.420">
    <property type="entry name" value="Cupredoxins - blue copper proteins"/>
    <property type="match status" value="1"/>
</dbReference>
<dbReference type="AlphaFoldDB" id="A0A0S2JXY8"/>
<evidence type="ECO:0000256" key="1">
    <source>
        <dbReference type="SAM" id="SignalP"/>
    </source>
</evidence>
<keyword evidence="1" id="KW-0732">Signal</keyword>
<feature type="signal peptide" evidence="1">
    <location>
        <begin position="1"/>
        <end position="19"/>
    </location>
</feature>
<dbReference type="PATRIC" id="fig|161398.10.peg.337"/>
<name>A0A0S2JXY8_9GAMM</name>
<dbReference type="InterPro" id="IPR034242">
    <property type="entry name" value="MauL"/>
</dbReference>
<sequence>MPRLIVSVLLLFTCFFCSAKTVIKVVDQFNQPLADAVINFELKNTLTQPTVVSPLYVMDQVEKAFLPHVLVVPKGAKVSFPNSDDIRHHVYSFSKAKTFELKLYHGEPKAPLEFSESGIVVLGCNIHDAMVGYIYVYDDKPAIKSSVSGLVTMPYAVEQLAAITVWHARAKIGVNRIRTIKTDALAIVDGNIKITLEVNPPEKRDSFENLFSDLDSGDKL</sequence>
<organism evidence="2 3">
    <name type="scientific">Pseudoalteromonas phenolica</name>
    <dbReference type="NCBI Taxonomy" id="161398"/>
    <lineage>
        <taxon>Bacteria</taxon>
        <taxon>Pseudomonadati</taxon>
        <taxon>Pseudomonadota</taxon>
        <taxon>Gammaproteobacteria</taxon>
        <taxon>Alteromonadales</taxon>
        <taxon>Pseudoalteromonadaceae</taxon>
        <taxon>Pseudoalteromonas</taxon>
    </lineage>
</organism>
<dbReference type="EMBL" id="CP013187">
    <property type="protein sequence ID" value="ALO40854.1"/>
    <property type="molecule type" value="Genomic_DNA"/>
</dbReference>
<dbReference type="InterPro" id="IPR008972">
    <property type="entry name" value="Cupredoxin"/>
</dbReference>
<proteinExistence type="predicted"/>
<dbReference type="KEGG" id="pphe:PP2015_328"/>
<dbReference type="SUPFAM" id="SSF49503">
    <property type="entry name" value="Cupredoxins"/>
    <property type="match status" value="1"/>
</dbReference>
<dbReference type="Proteomes" id="UP000061457">
    <property type="component" value="Chromosome I"/>
</dbReference>
<gene>
    <name evidence="2" type="ORF">PP2015_328</name>
</gene>
<feature type="chain" id="PRO_5006600734" evidence="1">
    <location>
        <begin position="20"/>
        <end position="220"/>
    </location>
</feature>
<dbReference type="RefSeq" id="WP_058028631.1">
    <property type="nucleotide sequence ID" value="NZ_CP013187.1"/>
</dbReference>
<protein>
    <submittedName>
        <fullName evidence="2">Protein containing plastocyanin/azurin family domain</fullName>
    </submittedName>
</protein>
<reference evidence="2 3" key="1">
    <citation type="submission" date="2015-11" db="EMBL/GenBank/DDBJ databases">
        <authorList>
            <person name="Zhang Y."/>
            <person name="Guo Z."/>
        </authorList>
    </citation>
    <scope>NUCLEOTIDE SEQUENCE [LARGE SCALE GENOMIC DNA]</scope>
    <source>
        <strain evidence="2 3">KCTC 12086</strain>
    </source>
</reference>
<dbReference type="OrthoDB" id="9772097at2"/>
<evidence type="ECO:0000313" key="3">
    <source>
        <dbReference type="Proteomes" id="UP000061457"/>
    </source>
</evidence>
<dbReference type="CDD" id="cd04221">
    <property type="entry name" value="MauL"/>
    <property type="match status" value="1"/>
</dbReference>
<accession>A0A0S2JXY8</accession>